<dbReference type="AlphaFoldDB" id="A0A7X2NRP8"/>
<evidence type="ECO:0000313" key="2">
    <source>
        <dbReference type="Proteomes" id="UP000461880"/>
    </source>
</evidence>
<keyword evidence="2" id="KW-1185">Reference proteome</keyword>
<dbReference type="EMBL" id="VUMN01000009">
    <property type="protein sequence ID" value="MSS58315.1"/>
    <property type="molecule type" value="Genomic_DNA"/>
</dbReference>
<comment type="caution">
    <text evidence="1">The sequence shown here is derived from an EMBL/GenBank/DDBJ whole genome shotgun (WGS) entry which is preliminary data.</text>
</comment>
<accession>A0A7X2NRP8</accession>
<name>A0A7X2NRP8_9FIRM</name>
<sequence length="111" mass="12221">MEFLYPGIAEERLLCRNRLREPPDETQKAFGKALDGKTGISYSPIVPLAQHVVSGMNYSILCMEQTPAMDGQPELYILTIYEDLDGNADIFKDTLFDHSAARVSAAASIAP</sequence>
<reference evidence="1 2" key="1">
    <citation type="submission" date="2019-08" db="EMBL/GenBank/DDBJ databases">
        <title>In-depth cultivation of the pig gut microbiome towards novel bacterial diversity and tailored functional studies.</title>
        <authorList>
            <person name="Wylensek D."/>
            <person name="Hitch T.C.A."/>
            <person name="Clavel T."/>
        </authorList>
    </citation>
    <scope>NUCLEOTIDE SEQUENCE [LARGE SCALE GENOMIC DNA]</scope>
    <source>
        <strain evidence="1 2">Oil+RF-744-GAM-WT-6</strain>
    </source>
</reference>
<gene>
    <name evidence="1" type="ORF">FYJ51_05295</name>
</gene>
<dbReference type="Proteomes" id="UP000461880">
    <property type="component" value="Unassembled WGS sequence"/>
</dbReference>
<dbReference type="RefSeq" id="WP_154504033.1">
    <property type="nucleotide sequence ID" value="NZ_JAQXPC010000045.1"/>
</dbReference>
<organism evidence="1 2">
    <name type="scientific">Stecheria intestinalis</name>
    <dbReference type="NCBI Taxonomy" id="2606630"/>
    <lineage>
        <taxon>Bacteria</taxon>
        <taxon>Bacillati</taxon>
        <taxon>Bacillota</taxon>
        <taxon>Erysipelotrichia</taxon>
        <taxon>Erysipelotrichales</taxon>
        <taxon>Erysipelotrichaceae</taxon>
        <taxon>Stecheria</taxon>
    </lineage>
</organism>
<proteinExistence type="predicted"/>
<evidence type="ECO:0000313" key="1">
    <source>
        <dbReference type="EMBL" id="MSS58315.1"/>
    </source>
</evidence>
<protein>
    <submittedName>
        <fullName evidence="1">Uncharacterized protein</fullName>
    </submittedName>
</protein>